<organism evidence="1 2">
    <name type="scientific">Somion occarium</name>
    <dbReference type="NCBI Taxonomy" id="3059160"/>
    <lineage>
        <taxon>Eukaryota</taxon>
        <taxon>Fungi</taxon>
        <taxon>Dikarya</taxon>
        <taxon>Basidiomycota</taxon>
        <taxon>Agaricomycotina</taxon>
        <taxon>Agaricomycetes</taxon>
        <taxon>Polyporales</taxon>
        <taxon>Cerrenaceae</taxon>
        <taxon>Somion</taxon>
    </lineage>
</organism>
<gene>
    <name evidence="1" type="ORF">GFSPODELE1_LOCUS10219</name>
</gene>
<reference evidence="2" key="1">
    <citation type="submission" date="2024-04" db="EMBL/GenBank/DDBJ databases">
        <authorList>
            <person name="Shaw F."/>
            <person name="Minotto A."/>
        </authorList>
    </citation>
    <scope>NUCLEOTIDE SEQUENCE [LARGE SCALE GENOMIC DNA]</scope>
</reference>
<protein>
    <submittedName>
        <fullName evidence="1">Uncharacterized protein</fullName>
    </submittedName>
</protein>
<evidence type="ECO:0000313" key="2">
    <source>
        <dbReference type="Proteomes" id="UP001497453"/>
    </source>
</evidence>
<evidence type="ECO:0000313" key="1">
    <source>
        <dbReference type="EMBL" id="CAL1715433.1"/>
    </source>
</evidence>
<dbReference type="EMBL" id="OZ037951">
    <property type="protein sequence ID" value="CAL1715433.1"/>
    <property type="molecule type" value="Genomic_DNA"/>
</dbReference>
<sequence>MSVQSMINNNHPRDSIPPRVHLDIGAISASSNPSTMVRTRKTWIPYTPSTLGANLHLRSLPIHETQSVWLRKRPNSGLVTELPVNGGTLIFRTKREKPFVEGRYVDERAYGIPGQPRLYHCSADDASYNS</sequence>
<accession>A0ABP1E7Q0</accession>
<dbReference type="Proteomes" id="UP001497453">
    <property type="component" value="Chromosome 8"/>
</dbReference>
<keyword evidence="2" id="KW-1185">Reference proteome</keyword>
<proteinExistence type="predicted"/>
<name>A0ABP1E7Q0_9APHY</name>